<keyword evidence="3" id="KW-1185">Reference proteome</keyword>
<evidence type="ECO:0000256" key="1">
    <source>
        <dbReference type="SAM" id="SignalP"/>
    </source>
</evidence>
<evidence type="ECO:0000313" key="2">
    <source>
        <dbReference type="EMBL" id="OZC03351.1"/>
    </source>
</evidence>
<feature type="chain" id="PRO_5013011651" evidence="1">
    <location>
        <begin position="23"/>
        <end position="170"/>
    </location>
</feature>
<evidence type="ECO:0000313" key="3">
    <source>
        <dbReference type="Proteomes" id="UP000216446"/>
    </source>
</evidence>
<keyword evidence="1" id="KW-0732">Signal</keyword>
<name>A0A259U048_9BACT</name>
<protein>
    <submittedName>
        <fullName evidence="2">Uncharacterized protein</fullName>
    </submittedName>
</protein>
<gene>
    <name evidence="2" type="ORF">BSZ36_10380</name>
</gene>
<dbReference type="OrthoDB" id="1493854at2"/>
<dbReference type="InParanoid" id="A0A259U048"/>
<dbReference type="AlphaFoldDB" id="A0A259U048"/>
<dbReference type="Proteomes" id="UP000216446">
    <property type="component" value="Unassembled WGS sequence"/>
</dbReference>
<dbReference type="RefSeq" id="WP_094548613.1">
    <property type="nucleotide sequence ID" value="NZ_MQWB01000001.1"/>
</dbReference>
<sequence length="170" mass="18207">MRSFALCALFLLLLPLAPEAFAQGSQGGRIGRSEQVISTSPGYYQFHQPGEATIQVQVEGAVRNPGLYEISVQTDLSRLLALTGGANYDVRQSSERQRVEVRLFRPSEGVVYATTSSDIAANPGSYPPLREGDSVIVDVIRKRNFGWQEAGIIVGAVSAVALLVNAVAGN</sequence>
<comment type="caution">
    <text evidence="2">The sequence shown here is derived from an EMBL/GenBank/DDBJ whole genome shotgun (WGS) entry which is preliminary data.</text>
</comment>
<feature type="signal peptide" evidence="1">
    <location>
        <begin position="1"/>
        <end position="22"/>
    </location>
</feature>
<proteinExistence type="predicted"/>
<dbReference type="EMBL" id="MQWB01000001">
    <property type="protein sequence ID" value="OZC03351.1"/>
    <property type="molecule type" value="Genomic_DNA"/>
</dbReference>
<organism evidence="2 3">
    <name type="scientific">Rubricoccus marinus</name>
    <dbReference type="NCBI Taxonomy" id="716817"/>
    <lineage>
        <taxon>Bacteria</taxon>
        <taxon>Pseudomonadati</taxon>
        <taxon>Rhodothermota</taxon>
        <taxon>Rhodothermia</taxon>
        <taxon>Rhodothermales</taxon>
        <taxon>Rubricoccaceae</taxon>
        <taxon>Rubricoccus</taxon>
    </lineage>
</organism>
<reference evidence="2 3" key="1">
    <citation type="submission" date="2016-11" db="EMBL/GenBank/DDBJ databases">
        <title>Study of marine rhodopsin-containing bacteria.</title>
        <authorList>
            <person name="Yoshizawa S."/>
            <person name="Kumagai Y."/>
            <person name="Kogure K."/>
        </authorList>
    </citation>
    <scope>NUCLEOTIDE SEQUENCE [LARGE SCALE GENOMIC DNA]</scope>
    <source>
        <strain evidence="2 3">SG-29</strain>
    </source>
</reference>
<accession>A0A259U048</accession>
<dbReference type="Gene3D" id="3.10.560.10">
    <property type="entry name" value="Outer membrane lipoprotein wza domain like"/>
    <property type="match status" value="1"/>
</dbReference>